<organism evidence="1 2">
    <name type="scientific">Batillaria attramentaria</name>
    <dbReference type="NCBI Taxonomy" id="370345"/>
    <lineage>
        <taxon>Eukaryota</taxon>
        <taxon>Metazoa</taxon>
        <taxon>Spiralia</taxon>
        <taxon>Lophotrochozoa</taxon>
        <taxon>Mollusca</taxon>
        <taxon>Gastropoda</taxon>
        <taxon>Caenogastropoda</taxon>
        <taxon>Sorbeoconcha</taxon>
        <taxon>Cerithioidea</taxon>
        <taxon>Batillariidae</taxon>
        <taxon>Batillaria</taxon>
    </lineage>
</organism>
<protein>
    <submittedName>
        <fullName evidence="1">Uncharacterized protein</fullName>
    </submittedName>
</protein>
<name>A0ABD0KW63_9CAEN</name>
<evidence type="ECO:0000313" key="2">
    <source>
        <dbReference type="Proteomes" id="UP001519460"/>
    </source>
</evidence>
<accession>A0ABD0KW63</accession>
<comment type="caution">
    <text evidence="1">The sequence shown here is derived from an EMBL/GenBank/DDBJ whole genome shotgun (WGS) entry which is preliminary data.</text>
</comment>
<dbReference type="EMBL" id="JACVVK020000118">
    <property type="protein sequence ID" value="KAK7491148.1"/>
    <property type="molecule type" value="Genomic_DNA"/>
</dbReference>
<sequence length="114" mass="12803">MGVPSLAKLHSSTTSNSRQPLKLHAPAHCIQFRIHCLLENDIPCCFPRCRREMFSAVNIARIQIATICEQRYGLFFKLRTLPVRPSLAKHTSQARHAKVGEGGPNKWLIPSPGF</sequence>
<dbReference type="Proteomes" id="UP001519460">
    <property type="component" value="Unassembled WGS sequence"/>
</dbReference>
<evidence type="ECO:0000313" key="1">
    <source>
        <dbReference type="EMBL" id="KAK7491148.1"/>
    </source>
</evidence>
<gene>
    <name evidence="1" type="ORF">BaRGS_00017585</name>
</gene>
<keyword evidence="2" id="KW-1185">Reference proteome</keyword>
<reference evidence="1 2" key="1">
    <citation type="journal article" date="2023" name="Sci. Data">
        <title>Genome assembly of the Korean intertidal mud-creeper Batillaria attramentaria.</title>
        <authorList>
            <person name="Patra A.K."/>
            <person name="Ho P.T."/>
            <person name="Jun S."/>
            <person name="Lee S.J."/>
            <person name="Kim Y."/>
            <person name="Won Y.J."/>
        </authorList>
    </citation>
    <scope>NUCLEOTIDE SEQUENCE [LARGE SCALE GENOMIC DNA]</scope>
    <source>
        <strain evidence="1">Wonlab-2016</strain>
    </source>
</reference>
<dbReference type="AlphaFoldDB" id="A0ABD0KW63"/>
<proteinExistence type="predicted"/>